<dbReference type="PROSITE" id="PS51257">
    <property type="entry name" value="PROKAR_LIPOPROTEIN"/>
    <property type="match status" value="1"/>
</dbReference>
<evidence type="ECO:0000313" key="1">
    <source>
        <dbReference type="EMBL" id="MYM71640.1"/>
    </source>
</evidence>
<accession>A0A7X4GXP3</accession>
<evidence type="ECO:0000313" key="2">
    <source>
        <dbReference type="Proteomes" id="UP000469734"/>
    </source>
</evidence>
<dbReference type="RefSeq" id="WP_161049293.1">
    <property type="nucleotide sequence ID" value="NZ_WWCR01000003.1"/>
</dbReference>
<organism evidence="1 2">
    <name type="scientific">Duganella margarita</name>
    <dbReference type="NCBI Taxonomy" id="2692170"/>
    <lineage>
        <taxon>Bacteria</taxon>
        <taxon>Pseudomonadati</taxon>
        <taxon>Pseudomonadota</taxon>
        <taxon>Betaproteobacteria</taxon>
        <taxon>Burkholderiales</taxon>
        <taxon>Oxalobacteraceae</taxon>
        <taxon>Telluria group</taxon>
        <taxon>Duganella</taxon>
    </lineage>
</organism>
<protein>
    <submittedName>
        <fullName evidence="1">Uncharacterized protein</fullName>
    </submittedName>
</protein>
<reference evidence="1 2" key="1">
    <citation type="submission" date="2019-12" db="EMBL/GenBank/DDBJ databases">
        <title>Novel species isolated from a subtropical stream in China.</title>
        <authorList>
            <person name="Lu H."/>
        </authorList>
    </citation>
    <scope>NUCLEOTIDE SEQUENCE [LARGE SCALE GENOMIC DNA]</scope>
    <source>
        <strain evidence="1 2">FT134W</strain>
    </source>
</reference>
<name>A0A7X4GXP3_9BURK</name>
<dbReference type="EMBL" id="WWCR01000003">
    <property type="protein sequence ID" value="MYM71640.1"/>
    <property type="molecule type" value="Genomic_DNA"/>
</dbReference>
<proteinExistence type="predicted"/>
<dbReference type="AlphaFoldDB" id="A0A7X4GXP3"/>
<comment type="caution">
    <text evidence="1">The sequence shown here is derived from an EMBL/GenBank/DDBJ whole genome shotgun (WGS) entry which is preliminary data.</text>
</comment>
<dbReference type="Proteomes" id="UP000469734">
    <property type="component" value="Unassembled WGS sequence"/>
</dbReference>
<gene>
    <name evidence="1" type="ORF">GTP56_05445</name>
</gene>
<sequence>MKKTLKNLFLVSATISSLSLQGCTTPHRNEGISNLIMNNVVRMYVNWGEYPDKAWSPASYNVAANYYHWNENSIQYRWIWPQANLRRDLYGVVNEMAMVPDEIPFLRHGDLVDVYLPPFETYNYGEMRAPIVIRFVCSADDDACQDKSKKELGGKNEVVSKGKPDLSGFTFTKKFDKTGKRLVPLR</sequence>